<keyword evidence="3" id="KW-1185">Reference proteome</keyword>
<keyword evidence="2" id="KW-0689">Ribosomal protein</keyword>
<organism evidence="2 3">
    <name type="scientific">Striga asiatica</name>
    <name type="common">Asiatic witchweed</name>
    <name type="synonym">Buchnera asiatica</name>
    <dbReference type="NCBI Taxonomy" id="4170"/>
    <lineage>
        <taxon>Eukaryota</taxon>
        <taxon>Viridiplantae</taxon>
        <taxon>Streptophyta</taxon>
        <taxon>Embryophyta</taxon>
        <taxon>Tracheophyta</taxon>
        <taxon>Spermatophyta</taxon>
        <taxon>Magnoliopsida</taxon>
        <taxon>eudicotyledons</taxon>
        <taxon>Gunneridae</taxon>
        <taxon>Pentapetalae</taxon>
        <taxon>asterids</taxon>
        <taxon>lamiids</taxon>
        <taxon>Lamiales</taxon>
        <taxon>Orobanchaceae</taxon>
        <taxon>Buchnereae</taxon>
        <taxon>Striga</taxon>
    </lineage>
</organism>
<dbReference type="AlphaFoldDB" id="A0A5A7QG71"/>
<evidence type="ECO:0000313" key="3">
    <source>
        <dbReference type="Proteomes" id="UP000325081"/>
    </source>
</evidence>
<reference evidence="3" key="1">
    <citation type="journal article" date="2019" name="Curr. Biol.">
        <title>Genome Sequence of Striga asiatica Provides Insight into the Evolution of Plant Parasitism.</title>
        <authorList>
            <person name="Yoshida S."/>
            <person name="Kim S."/>
            <person name="Wafula E.K."/>
            <person name="Tanskanen J."/>
            <person name="Kim Y.M."/>
            <person name="Honaas L."/>
            <person name="Yang Z."/>
            <person name="Spallek T."/>
            <person name="Conn C.E."/>
            <person name="Ichihashi Y."/>
            <person name="Cheong K."/>
            <person name="Cui S."/>
            <person name="Der J.P."/>
            <person name="Gundlach H."/>
            <person name="Jiao Y."/>
            <person name="Hori C."/>
            <person name="Ishida J.K."/>
            <person name="Kasahara H."/>
            <person name="Kiba T."/>
            <person name="Kim M.S."/>
            <person name="Koo N."/>
            <person name="Laohavisit A."/>
            <person name="Lee Y.H."/>
            <person name="Lumba S."/>
            <person name="McCourt P."/>
            <person name="Mortimer J.C."/>
            <person name="Mutuku J.M."/>
            <person name="Nomura T."/>
            <person name="Sasaki-Sekimoto Y."/>
            <person name="Seto Y."/>
            <person name="Wang Y."/>
            <person name="Wakatake T."/>
            <person name="Sakakibara H."/>
            <person name="Demura T."/>
            <person name="Yamaguchi S."/>
            <person name="Yoneyama K."/>
            <person name="Manabe R.I."/>
            <person name="Nelson D.C."/>
            <person name="Schulman A.H."/>
            <person name="Timko M.P."/>
            <person name="dePamphilis C.W."/>
            <person name="Choi D."/>
            <person name="Shirasu K."/>
        </authorList>
    </citation>
    <scope>NUCLEOTIDE SEQUENCE [LARGE SCALE GENOMIC DNA]</scope>
    <source>
        <strain evidence="3">cv. UVA1</strain>
    </source>
</reference>
<protein>
    <submittedName>
        <fullName evidence="2">50S ribosomal protein L24</fullName>
    </submittedName>
</protein>
<dbReference type="Proteomes" id="UP000325081">
    <property type="component" value="Unassembled WGS sequence"/>
</dbReference>
<dbReference type="EMBL" id="BKCP01006882">
    <property type="protein sequence ID" value="GER44313.1"/>
    <property type="molecule type" value="Genomic_DNA"/>
</dbReference>
<evidence type="ECO:0000256" key="1">
    <source>
        <dbReference type="SAM" id="MobiDB-lite"/>
    </source>
</evidence>
<feature type="compositionally biased region" description="Basic residues" evidence="1">
    <location>
        <begin position="1"/>
        <end position="10"/>
    </location>
</feature>
<feature type="compositionally biased region" description="Basic residues" evidence="1">
    <location>
        <begin position="18"/>
        <end position="29"/>
    </location>
</feature>
<comment type="caution">
    <text evidence="2">The sequence shown here is derived from an EMBL/GenBank/DDBJ whole genome shotgun (WGS) entry which is preliminary data.</text>
</comment>
<name>A0A5A7QG71_STRAF</name>
<feature type="region of interest" description="Disordered" evidence="1">
    <location>
        <begin position="1"/>
        <end position="52"/>
    </location>
</feature>
<sequence length="150" mass="17316">MRKLRNRRGKGTSTSPPRRSRSSRARLRQHPQGEDNTQLRVGPRPSCEAVAKDSDRNSVVLYTESSVEVLYISDENTGKDPKIGITIKDDGRWLRFFRFKTLVEDFSRAQKSKKNQQKRPMHPTVRVSTHEITIRLYAGERPMHPADELS</sequence>
<keyword evidence="2" id="KW-0687">Ribonucleoprotein</keyword>
<gene>
    <name evidence="2" type="ORF">STAS_21208</name>
</gene>
<proteinExistence type="predicted"/>
<dbReference type="GO" id="GO:0005840">
    <property type="term" value="C:ribosome"/>
    <property type="evidence" value="ECO:0007669"/>
    <property type="project" value="UniProtKB-KW"/>
</dbReference>
<evidence type="ECO:0000313" key="2">
    <source>
        <dbReference type="EMBL" id="GER44313.1"/>
    </source>
</evidence>
<dbReference type="OrthoDB" id="567237at2759"/>
<accession>A0A5A7QG71</accession>